<dbReference type="InterPro" id="IPR036396">
    <property type="entry name" value="Cyt_P450_sf"/>
</dbReference>
<keyword evidence="2" id="KW-0479">Metal-binding</keyword>
<protein>
    <submittedName>
        <fullName evidence="6">Uncharacterized protein</fullName>
    </submittedName>
</protein>
<keyword evidence="4" id="KW-0408">Iron</keyword>
<sequence>MLPSLAAEFHRLHDVFADALRESGCTLAFTGPWLSRMAFLLTCDPANAHHIFDSNFANYPKGPPSPTPSTSSAAASSTPTPPRGAPTAASPTPSSATAPSAPRRPPPPPPTWSAASCPSWTTPPTPATWWTWRTCSHGTRSTSRARPCWGRDRVPVPEPPRGPVRRGDRRGRGGVTLPPRHPPSWWKLLRWLDVGSERRLARATSAIDEFIGDEISKRKQIATDRGVDLLTMYMNLPEEELTGFDRDGFLRDTALTFMLAGKDTIAASLAWFFYAVATHPEAEANILRELRALHADPAAPRKVFGADALRNCVYLRAAILESLRLFPPIPFEEKEAAVADVLPSGAKVEKGTRIVVSLYAMARMEGVWGRTARSISRSGGYRRRGSWA</sequence>
<evidence type="ECO:0000256" key="5">
    <source>
        <dbReference type="SAM" id="MobiDB-lite"/>
    </source>
</evidence>
<evidence type="ECO:0000256" key="2">
    <source>
        <dbReference type="ARBA" id="ARBA00022723"/>
    </source>
</evidence>
<accession>A0A6V7QJR0</accession>
<dbReference type="GO" id="GO:0005506">
    <property type="term" value="F:iron ion binding"/>
    <property type="evidence" value="ECO:0007669"/>
    <property type="project" value="InterPro"/>
</dbReference>
<feature type="region of interest" description="Disordered" evidence="5">
    <location>
        <begin position="138"/>
        <end position="178"/>
    </location>
</feature>
<gene>
    <name evidence="6" type="ORF">CB5_LOCUS26276</name>
</gene>
<proteinExistence type="inferred from homology"/>
<dbReference type="InterPro" id="IPR001128">
    <property type="entry name" value="Cyt_P450"/>
</dbReference>
<dbReference type="PANTHER" id="PTHR24296">
    <property type="entry name" value="CYTOCHROME P450"/>
    <property type="match status" value="1"/>
</dbReference>
<evidence type="ECO:0000313" key="6">
    <source>
        <dbReference type="EMBL" id="CAD1843065.1"/>
    </source>
</evidence>
<evidence type="ECO:0000256" key="1">
    <source>
        <dbReference type="ARBA" id="ARBA00010617"/>
    </source>
</evidence>
<evidence type="ECO:0000256" key="3">
    <source>
        <dbReference type="ARBA" id="ARBA00023002"/>
    </source>
</evidence>
<feature type="compositionally biased region" description="Pro residues" evidence="5">
    <location>
        <begin position="102"/>
        <end position="111"/>
    </location>
</feature>
<feature type="region of interest" description="Disordered" evidence="5">
    <location>
        <begin position="62"/>
        <end position="120"/>
    </location>
</feature>
<dbReference type="Pfam" id="PF00067">
    <property type="entry name" value="p450"/>
    <property type="match status" value="1"/>
</dbReference>
<dbReference type="Gene3D" id="1.10.630.10">
    <property type="entry name" value="Cytochrome P450"/>
    <property type="match status" value="1"/>
</dbReference>
<dbReference type="AlphaFoldDB" id="A0A6V7QJR0"/>
<name>A0A6V7QJR0_ANACO</name>
<dbReference type="SUPFAM" id="SSF48264">
    <property type="entry name" value="Cytochrome P450"/>
    <property type="match status" value="1"/>
</dbReference>
<dbReference type="GO" id="GO:0004497">
    <property type="term" value="F:monooxygenase activity"/>
    <property type="evidence" value="ECO:0007669"/>
    <property type="project" value="InterPro"/>
</dbReference>
<comment type="similarity">
    <text evidence="1">Belongs to the cytochrome P450 family.</text>
</comment>
<reference evidence="6" key="1">
    <citation type="submission" date="2020-07" db="EMBL/GenBank/DDBJ databases">
        <authorList>
            <person name="Lin J."/>
        </authorList>
    </citation>
    <scope>NUCLEOTIDE SEQUENCE</scope>
</reference>
<organism evidence="6">
    <name type="scientific">Ananas comosus var. bracteatus</name>
    <name type="common">red pineapple</name>
    <dbReference type="NCBI Taxonomy" id="296719"/>
    <lineage>
        <taxon>Eukaryota</taxon>
        <taxon>Viridiplantae</taxon>
        <taxon>Streptophyta</taxon>
        <taxon>Embryophyta</taxon>
        <taxon>Tracheophyta</taxon>
        <taxon>Spermatophyta</taxon>
        <taxon>Magnoliopsida</taxon>
        <taxon>Liliopsida</taxon>
        <taxon>Poales</taxon>
        <taxon>Bromeliaceae</taxon>
        <taxon>Bromelioideae</taxon>
        <taxon>Ananas</taxon>
    </lineage>
</organism>
<feature type="compositionally biased region" description="Low complexity" evidence="5">
    <location>
        <begin position="68"/>
        <end position="78"/>
    </location>
</feature>
<dbReference type="GO" id="GO:0020037">
    <property type="term" value="F:heme binding"/>
    <property type="evidence" value="ECO:0007669"/>
    <property type="project" value="InterPro"/>
</dbReference>
<evidence type="ECO:0000256" key="4">
    <source>
        <dbReference type="ARBA" id="ARBA00023004"/>
    </source>
</evidence>
<keyword evidence="3" id="KW-0560">Oxidoreductase</keyword>
<dbReference type="GO" id="GO:0016705">
    <property type="term" value="F:oxidoreductase activity, acting on paired donors, with incorporation or reduction of molecular oxygen"/>
    <property type="evidence" value="ECO:0007669"/>
    <property type="project" value="InterPro"/>
</dbReference>
<feature type="compositionally biased region" description="Low complexity" evidence="5">
    <location>
        <begin position="85"/>
        <end position="101"/>
    </location>
</feature>
<dbReference type="EMBL" id="LR862136">
    <property type="protein sequence ID" value="CAD1843065.1"/>
    <property type="molecule type" value="Genomic_DNA"/>
</dbReference>